<dbReference type="STRING" id="883161.HMPREF9306_01029"/>
<dbReference type="PANTHER" id="PTHR24094:SF15">
    <property type="entry name" value="AMP-DEPENDENT SYNTHETASE_LIGASE DOMAIN-CONTAINING PROTEIN-RELATED"/>
    <property type="match status" value="1"/>
</dbReference>
<accession>S2X0G0</accession>
<proteinExistence type="predicted"/>
<name>S2X0G0_9ACTN</name>
<gene>
    <name evidence="2" type="ORF">HMPREF9306_01029</name>
</gene>
<evidence type="ECO:0000313" key="2">
    <source>
        <dbReference type="EMBL" id="EPD33489.1"/>
    </source>
</evidence>
<protein>
    <recommendedName>
        <fullName evidence="1">GmrSD restriction endonucleases C-terminal domain-containing protein</fullName>
    </recommendedName>
</protein>
<organism evidence="2 3">
    <name type="scientific">Propionimicrobium lymphophilum ACS-093-V-SCH5</name>
    <dbReference type="NCBI Taxonomy" id="883161"/>
    <lineage>
        <taxon>Bacteria</taxon>
        <taxon>Bacillati</taxon>
        <taxon>Actinomycetota</taxon>
        <taxon>Actinomycetes</taxon>
        <taxon>Propionibacteriales</taxon>
        <taxon>Propionibacteriaceae</taxon>
        <taxon>Propionimicrobium</taxon>
    </lineage>
</organism>
<evidence type="ECO:0000259" key="1">
    <source>
        <dbReference type="Pfam" id="PF07510"/>
    </source>
</evidence>
<dbReference type="HOGENOM" id="CLU_043034_1_0_11"/>
<evidence type="ECO:0000313" key="3">
    <source>
        <dbReference type="Proteomes" id="UP000014417"/>
    </source>
</evidence>
<dbReference type="Proteomes" id="UP000014417">
    <property type="component" value="Unassembled WGS sequence"/>
</dbReference>
<dbReference type="Pfam" id="PF07510">
    <property type="entry name" value="GmrSD_C"/>
    <property type="match status" value="1"/>
</dbReference>
<dbReference type="EMBL" id="AGZR01000005">
    <property type="protein sequence ID" value="EPD33489.1"/>
    <property type="molecule type" value="Genomic_DNA"/>
</dbReference>
<dbReference type="AlphaFoldDB" id="S2X0G0"/>
<dbReference type="PANTHER" id="PTHR24094">
    <property type="entry name" value="SECRETED PROTEIN"/>
    <property type="match status" value="1"/>
</dbReference>
<dbReference type="InterPro" id="IPR011089">
    <property type="entry name" value="GmrSD_C"/>
</dbReference>
<feature type="domain" description="GmrSD restriction endonucleases C-terminal" evidence="1">
    <location>
        <begin position="92"/>
        <end position="222"/>
    </location>
</feature>
<keyword evidence="3" id="KW-1185">Reference proteome</keyword>
<sequence length="236" mass="26133">MKRMKSRADRKKESVPGSIKIVTALVFALVAAWAFFGAPNPHEGGKTNDSALVAQAKQSLGSLKVEQPDRNGDYERIRFGESWEDVDGNGCYTRNDVLIRDLSDVEFRPGSNCVVIAGKLVDPYTNQTIEFSKSRSEEVQIDHVVALAEAWRSGAWAWNDNQRLQFANDPLNLLAVSGEANDDKASADAAGWLPPNKDFRCDYVARQVIVKQKYALTVDSRELKVISQLLDGCKVS</sequence>
<reference evidence="2 3" key="1">
    <citation type="submission" date="2013-04" db="EMBL/GenBank/DDBJ databases">
        <title>The Genome Sequence of Propionimicrobium lymphophilum ACS-093-V-SCH5.</title>
        <authorList>
            <consortium name="The Broad Institute Genomics Platform"/>
            <person name="Earl A."/>
            <person name="Ward D."/>
            <person name="Feldgarden M."/>
            <person name="Gevers D."/>
            <person name="Saerens B."/>
            <person name="Vaneechoutte M."/>
            <person name="Walker B."/>
            <person name="Young S."/>
            <person name="Zeng Q."/>
            <person name="Gargeya S."/>
            <person name="Fitzgerald M."/>
            <person name="Haas B."/>
            <person name="Abouelleil A."/>
            <person name="Allen A.W."/>
            <person name="Alvarado L."/>
            <person name="Arachchi H.M."/>
            <person name="Berlin A.M."/>
            <person name="Chapman S.B."/>
            <person name="Gainer-Dewar J."/>
            <person name="Goldberg J."/>
            <person name="Griggs A."/>
            <person name="Gujja S."/>
            <person name="Hansen M."/>
            <person name="Howarth C."/>
            <person name="Imamovic A."/>
            <person name="Ireland A."/>
            <person name="Larimer J."/>
            <person name="McCowan C."/>
            <person name="Murphy C."/>
            <person name="Pearson M."/>
            <person name="Poon T.W."/>
            <person name="Priest M."/>
            <person name="Roberts A."/>
            <person name="Saif S."/>
            <person name="Shea T."/>
            <person name="Sisk P."/>
            <person name="Sykes S."/>
            <person name="Wortman J."/>
            <person name="Nusbaum C."/>
            <person name="Birren B."/>
        </authorList>
    </citation>
    <scope>NUCLEOTIDE SEQUENCE [LARGE SCALE GENOMIC DNA]</scope>
    <source>
        <strain evidence="2 3">ACS-093-V-SCH5</strain>
    </source>
</reference>
<comment type="caution">
    <text evidence="2">The sequence shown here is derived from an EMBL/GenBank/DDBJ whole genome shotgun (WGS) entry which is preliminary data.</text>
</comment>